<dbReference type="RefSeq" id="WP_116976442.1">
    <property type="nucleotide sequence ID" value="NZ_QPMM01000007.1"/>
</dbReference>
<dbReference type="PROSITE" id="PS51257">
    <property type="entry name" value="PROKAR_LIPOPROTEIN"/>
    <property type="match status" value="1"/>
</dbReference>
<evidence type="ECO:0000313" key="3">
    <source>
        <dbReference type="Proteomes" id="UP000260644"/>
    </source>
</evidence>
<dbReference type="Proteomes" id="UP000260644">
    <property type="component" value="Unassembled WGS sequence"/>
</dbReference>
<accession>A0A3E1Y8U0</accession>
<evidence type="ECO:0008006" key="4">
    <source>
        <dbReference type="Google" id="ProtNLM"/>
    </source>
</evidence>
<dbReference type="InterPro" id="IPR032719">
    <property type="entry name" value="WbsX"/>
</dbReference>
<feature type="chain" id="PRO_5017648659" description="Glycosyltransferase WbsX" evidence="1">
    <location>
        <begin position="20"/>
        <end position="371"/>
    </location>
</feature>
<evidence type="ECO:0000256" key="1">
    <source>
        <dbReference type="SAM" id="SignalP"/>
    </source>
</evidence>
<dbReference type="PANTHER" id="PTHR41244:SF1">
    <property type="entry name" value="GLYCOSYLTRANSFERASE"/>
    <property type="match status" value="1"/>
</dbReference>
<keyword evidence="1" id="KW-0732">Signal</keyword>
<feature type="signal peptide" evidence="1">
    <location>
        <begin position="1"/>
        <end position="19"/>
    </location>
</feature>
<gene>
    <name evidence="2" type="ORF">DVR12_14370</name>
</gene>
<proteinExistence type="predicted"/>
<dbReference type="AlphaFoldDB" id="A0A3E1Y8U0"/>
<keyword evidence="3" id="KW-1185">Reference proteome</keyword>
<dbReference type="Pfam" id="PF14307">
    <property type="entry name" value="Glyco_tran_WbsX"/>
    <property type="match status" value="1"/>
</dbReference>
<dbReference type="EMBL" id="QPMM01000007">
    <property type="protein sequence ID" value="RFS21838.1"/>
    <property type="molecule type" value="Genomic_DNA"/>
</dbReference>
<reference evidence="2 3" key="1">
    <citation type="submission" date="2018-07" db="EMBL/GenBank/DDBJ databases">
        <title>Chitinophaga K2CV101002-2 sp. nov., isolated from a monsoon evergreen broad-leaved forest soil.</title>
        <authorList>
            <person name="Lv Y."/>
        </authorList>
    </citation>
    <scope>NUCLEOTIDE SEQUENCE [LARGE SCALE GENOMIC DNA]</scope>
    <source>
        <strain evidence="2 3">GDMCC 1.1288</strain>
    </source>
</reference>
<dbReference type="PANTHER" id="PTHR41244">
    <property type="entry name" value="RHAMNAN SYNTHESIS F"/>
    <property type="match status" value="1"/>
</dbReference>
<name>A0A3E1Y8U0_9BACT</name>
<sequence length="371" mass="41794">MKRLKILFAISAISAFVFSCKKDLTGPSAEDNFLNYKIEEIPVTADYTVGCFYYTFGGFNTQVKDNPVLGKYNYSNGNPPAGIMAKQIAFAAQAGIDYFVFSIRSANKDNGNYRSDSATVRNFLDNNAEGKMKFALQYNLNTGQFGLSATNPIEKSAANLDAFCNDFVRMAPYLKDANIMKVDGKPMLFIQNAMNLNSDSSKKVYDTLRSRLKAQGVDAYIVGMQDRWTPPARYDIRFRGGTVNALYHSSYSTQISNWDRFYLLPQMMDQAWIYSAQYFKDNFQAAYIPNVSPGYDPTISNASTTNPTYARADSGALYQTLCNVAKKNVNPQLRMVLIDSWNNWGEGSQLEPSSFYGDLFLKLTRKQFKKQ</sequence>
<comment type="caution">
    <text evidence="2">The sequence shown here is derived from an EMBL/GenBank/DDBJ whole genome shotgun (WGS) entry which is preliminary data.</text>
</comment>
<organism evidence="2 3">
    <name type="scientific">Chitinophaga silvatica</name>
    <dbReference type="NCBI Taxonomy" id="2282649"/>
    <lineage>
        <taxon>Bacteria</taxon>
        <taxon>Pseudomonadati</taxon>
        <taxon>Bacteroidota</taxon>
        <taxon>Chitinophagia</taxon>
        <taxon>Chitinophagales</taxon>
        <taxon>Chitinophagaceae</taxon>
        <taxon>Chitinophaga</taxon>
    </lineage>
</organism>
<evidence type="ECO:0000313" key="2">
    <source>
        <dbReference type="EMBL" id="RFS21838.1"/>
    </source>
</evidence>
<dbReference type="Gene3D" id="3.20.20.80">
    <property type="entry name" value="Glycosidases"/>
    <property type="match status" value="1"/>
</dbReference>
<protein>
    <recommendedName>
        <fullName evidence="4">Glycosyltransferase WbsX</fullName>
    </recommendedName>
</protein>
<dbReference type="OrthoDB" id="9816424at2"/>